<dbReference type="SUPFAM" id="SSF142906">
    <property type="entry name" value="YjbR-like"/>
    <property type="match status" value="1"/>
</dbReference>
<dbReference type="Proteomes" id="UP001501490">
    <property type="component" value="Unassembled WGS sequence"/>
</dbReference>
<keyword evidence="1" id="KW-0238">DNA-binding</keyword>
<evidence type="ECO:0000313" key="2">
    <source>
        <dbReference type="Proteomes" id="UP001501490"/>
    </source>
</evidence>
<proteinExistence type="predicted"/>
<dbReference type="InterPro" id="IPR058532">
    <property type="entry name" value="YjbR/MT2646/Rv2570-like"/>
</dbReference>
<dbReference type="RefSeq" id="WP_344801688.1">
    <property type="nucleotide sequence ID" value="NZ_BAABAB010000005.1"/>
</dbReference>
<sequence length="126" mass="14115">MSGYGEADVQRCLAMVRSACTQLPETSERPSHGGPAFFVRDKKCFVMFLDDHHQDGRLAIWCAAPDGVQQHLIETEPDRFFRPPYVGHRGWIGVHLLTVDQSELDAIALDAFKAVAPPTVLRLLDR</sequence>
<keyword evidence="2" id="KW-1185">Reference proteome</keyword>
<protein>
    <submittedName>
        <fullName evidence="1">MmcQ/YjbR family DNA-binding protein</fullName>
    </submittedName>
</protein>
<accession>A0ABP6ZJ58</accession>
<dbReference type="InterPro" id="IPR038056">
    <property type="entry name" value="YjbR-like_sf"/>
</dbReference>
<name>A0ABP6ZJ58_9ACTN</name>
<evidence type="ECO:0000313" key="1">
    <source>
        <dbReference type="EMBL" id="GAA3607747.1"/>
    </source>
</evidence>
<dbReference type="GO" id="GO:0003677">
    <property type="term" value="F:DNA binding"/>
    <property type="evidence" value="ECO:0007669"/>
    <property type="project" value="UniProtKB-KW"/>
</dbReference>
<dbReference type="Pfam" id="PF04237">
    <property type="entry name" value="YjbR"/>
    <property type="match status" value="1"/>
</dbReference>
<gene>
    <name evidence="1" type="ORF">GCM10022236_06920</name>
</gene>
<organism evidence="1 2">
    <name type="scientific">Microlunatus ginsengisoli</name>
    <dbReference type="NCBI Taxonomy" id="363863"/>
    <lineage>
        <taxon>Bacteria</taxon>
        <taxon>Bacillati</taxon>
        <taxon>Actinomycetota</taxon>
        <taxon>Actinomycetes</taxon>
        <taxon>Propionibacteriales</taxon>
        <taxon>Propionibacteriaceae</taxon>
        <taxon>Microlunatus</taxon>
    </lineage>
</organism>
<comment type="caution">
    <text evidence="1">The sequence shown here is derived from an EMBL/GenBank/DDBJ whole genome shotgun (WGS) entry which is preliminary data.</text>
</comment>
<dbReference type="EMBL" id="BAABAB010000005">
    <property type="protein sequence ID" value="GAA3607747.1"/>
    <property type="molecule type" value="Genomic_DNA"/>
</dbReference>
<dbReference type="Gene3D" id="3.90.1150.30">
    <property type="match status" value="1"/>
</dbReference>
<reference evidence="2" key="1">
    <citation type="journal article" date="2019" name="Int. J. Syst. Evol. Microbiol.">
        <title>The Global Catalogue of Microorganisms (GCM) 10K type strain sequencing project: providing services to taxonomists for standard genome sequencing and annotation.</title>
        <authorList>
            <consortium name="The Broad Institute Genomics Platform"/>
            <consortium name="The Broad Institute Genome Sequencing Center for Infectious Disease"/>
            <person name="Wu L."/>
            <person name="Ma J."/>
        </authorList>
    </citation>
    <scope>NUCLEOTIDE SEQUENCE [LARGE SCALE GENOMIC DNA]</scope>
    <source>
        <strain evidence="2">JCM 16929</strain>
    </source>
</reference>